<dbReference type="EMBL" id="BSXW01000474">
    <property type="protein sequence ID" value="GMF23374.1"/>
    <property type="molecule type" value="Genomic_DNA"/>
</dbReference>
<dbReference type="Proteomes" id="UP001165083">
    <property type="component" value="Unassembled WGS sequence"/>
</dbReference>
<reference evidence="8" key="1">
    <citation type="submission" date="2023-04" db="EMBL/GenBank/DDBJ databases">
        <title>Phytophthora lilii NBRC 32176.</title>
        <authorList>
            <person name="Ichikawa N."/>
            <person name="Sato H."/>
            <person name="Tonouchi N."/>
        </authorList>
    </citation>
    <scope>NUCLEOTIDE SEQUENCE</scope>
    <source>
        <strain evidence="8">NBRC 32176</strain>
    </source>
</reference>
<comment type="caution">
    <text evidence="8">The sequence shown here is derived from an EMBL/GenBank/DDBJ whole genome shotgun (WGS) entry which is preliminary data.</text>
</comment>
<keyword evidence="4 7" id="KW-1133">Transmembrane helix</keyword>
<keyword evidence="2" id="KW-0813">Transport</keyword>
<feature type="transmembrane region" description="Helical" evidence="7">
    <location>
        <begin position="112"/>
        <end position="132"/>
    </location>
</feature>
<evidence type="ECO:0000313" key="9">
    <source>
        <dbReference type="Proteomes" id="UP001165083"/>
    </source>
</evidence>
<dbReference type="OrthoDB" id="114975at2759"/>
<feature type="transmembrane region" description="Helical" evidence="7">
    <location>
        <begin position="194"/>
        <end position="212"/>
    </location>
</feature>
<gene>
    <name evidence="8" type="ORF">Plil01_000943100</name>
</gene>
<feature type="transmembrane region" description="Helical" evidence="7">
    <location>
        <begin position="139"/>
        <end position="158"/>
    </location>
</feature>
<evidence type="ECO:0000313" key="8">
    <source>
        <dbReference type="EMBL" id="GMF23374.1"/>
    </source>
</evidence>
<dbReference type="GO" id="GO:0016020">
    <property type="term" value="C:membrane"/>
    <property type="evidence" value="ECO:0007669"/>
    <property type="project" value="UniProtKB-SubCell"/>
</dbReference>
<dbReference type="PANTHER" id="PTHR31585:SF5">
    <property type="entry name" value="RNA-BINDING S4 DOMAIN-CONTAINING PROTEIN"/>
    <property type="match status" value="1"/>
</dbReference>
<keyword evidence="5 7" id="KW-0472">Membrane</keyword>
<evidence type="ECO:0000256" key="6">
    <source>
        <dbReference type="SAM" id="MobiDB-lite"/>
    </source>
</evidence>
<evidence type="ECO:0000256" key="5">
    <source>
        <dbReference type="ARBA" id="ARBA00023136"/>
    </source>
</evidence>
<dbReference type="AlphaFoldDB" id="A0A9W6WYZ0"/>
<sequence length="231" mass="25246">MATVHHAAGATPSKLDIPIRLSYVSGTSQTPKDPADAYTGVKTPDPTDIEGGALREGGMPVLTSKDNIGLLCQYAAVGMVYGMLPATIYPFLQQYLNCTGAQVTTAQTLVVFPWSFKCFYGILSDCFPIFGYRRRPYMLIGWGICFIMLLVMCIMPIGKPYFTDSADRDIKVADYTPEIEARINHSAPDEGAKYVIIMFFAAFGYVLSGVCADSITCELAQCEPIDKRGKT</sequence>
<protein>
    <submittedName>
        <fullName evidence="8">Unnamed protein product</fullName>
    </submittedName>
</protein>
<accession>A0A9W6WYZ0</accession>
<evidence type="ECO:0000256" key="7">
    <source>
        <dbReference type="SAM" id="Phobius"/>
    </source>
</evidence>
<evidence type="ECO:0000256" key="4">
    <source>
        <dbReference type="ARBA" id="ARBA00022989"/>
    </source>
</evidence>
<evidence type="ECO:0000256" key="3">
    <source>
        <dbReference type="ARBA" id="ARBA00022692"/>
    </source>
</evidence>
<proteinExistence type="predicted"/>
<evidence type="ECO:0000256" key="2">
    <source>
        <dbReference type="ARBA" id="ARBA00022448"/>
    </source>
</evidence>
<feature type="region of interest" description="Disordered" evidence="6">
    <location>
        <begin position="26"/>
        <end position="46"/>
    </location>
</feature>
<dbReference type="Pfam" id="PF03092">
    <property type="entry name" value="BT1"/>
    <property type="match status" value="1"/>
</dbReference>
<dbReference type="InterPro" id="IPR039309">
    <property type="entry name" value="BT1"/>
</dbReference>
<feature type="transmembrane region" description="Helical" evidence="7">
    <location>
        <begin position="68"/>
        <end position="92"/>
    </location>
</feature>
<evidence type="ECO:0000256" key="1">
    <source>
        <dbReference type="ARBA" id="ARBA00004141"/>
    </source>
</evidence>
<keyword evidence="9" id="KW-1185">Reference proteome</keyword>
<dbReference type="PANTHER" id="PTHR31585">
    <property type="entry name" value="FOLATE-BIOPTERIN TRANSPORTER 1, CHLOROPLASTIC"/>
    <property type="match status" value="1"/>
</dbReference>
<comment type="subcellular location">
    <subcellularLocation>
        <location evidence="1">Membrane</location>
        <topology evidence="1">Multi-pass membrane protein</topology>
    </subcellularLocation>
</comment>
<keyword evidence="3 7" id="KW-0812">Transmembrane</keyword>
<name>A0A9W6WYZ0_9STRA</name>
<organism evidence="8 9">
    <name type="scientific">Phytophthora lilii</name>
    <dbReference type="NCBI Taxonomy" id="2077276"/>
    <lineage>
        <taxon>Eukaryota</taxon>
        <taxon>Sar</taxon>
        <taxon>Stramenopiles</taxon>
        <taxon>Oomycota</taxon>
        <taxon>Peronosporomycetes</taxon>
        <taxon>Peronosporales</taxon>
        <taxon>Peronosporaceae</taxon>
        <taxon>Phytophthora</taxon>
    </lineage>
</organism>